<feature type="domain" description="TRAM" evidence="5">
    <location>
        <begin position="2"/>
        <end position="61"/>
    </location>
</feature>
<dbReference type="Proteomes" id="UP000290243">
    <property type="component" value="Chromosome"/>
</dbReference>
<dbReference type="InterPro" id="IPR002792">
    <property type="entry name" value="TRAM_dom"/>
</dbReference>
<feature type="binding site" evidence="4">
    <location>
        <position position="271"/>
    </location>
    <ligand>
        <name>S-adenosyl-L-methionine</name>
        <dbReference type="ChEBI" id="CHEBI:59789"/>
    </ligand>
</feature>
<evidence type="ECO:0000256" key="1">
    <source>
        <dbReference type="ARBA" id="ARBA00022603"/>
    </source>
</evidence>
<evidence type="ECO:0000256" key="3">
    <source>
        <dbReference type="ARBA" id="ARBA00022691"/>
    </source>
</evidence>
<evidence type="ECO:0000256" key="4">
    <source>
        <dbReference type="PROSITE-ProRule" id="PRU01024"/>
    </source>
</evidence>
<dbReference type="OrthoDB" id="9804590at2"/>
<dbReference type="SUPFAM" id="SSF53335">
    <property type="entry name" value="S-adenosyl-L-methionine-dependent methyltransferases"/>
    <property type="match status" value="1"/>
</dbReference>
<dbReference type="Gene3D" id="3.40.50.150">
    <property type="entry name" value="Vaccinia Virus protein VP39"/>
    <property type="match status" value="1"/>
</dbReference>
<dbReference type="InterPro" id="IPR012340">
    <property type="entry name" value="NA-bd_OB-fold"/>
</dbReference>
<evidence type="ECO:0000259" key="5">
    <source>
        <dbReference type="PROSITE" id="PS50926"/>
    </source>
</evidence>
<dbReference type="EC" id="2.1.1.189" evidence="6"/>
<keyword evidence="2 4" id="KW-0808">Transferase</keyword>
<evidence type="ECO:0000313" key="7">
    <source>
        <dbReference type="Proteomes" id="UP000290243"/>
    </source>
</evidence>
<dbReference type="Gene3D" id="2.40.50.140">
    <property type="entry name" value="Nucleic acid-binding proteins"/>
    <property type="match status" value="1"/>
</dbReference>
<comment type="similarity">
    <text evidence="4">Belongs to the class I-like SAM-binding methyltransferase superfamily. RNA M5U methyltransferase family.</text>
</comment>
<dbReference type="PROSITE" id="PS50926">
    <property type="entry name" value="TRAM"/>
    <property type="match status" value="1"/>
</dbReference>
<gene>
    <name evidence="6" type="primary">trmA</name>
    <name evidence="6" type="ORF">NCTC10168_00394</name>
</gene>
<sequence length="438" mass="50663">MKLKENDILNDVIAIDHTYEGLGTVKIDNYPIFVENLLPGEVANITIKKANSRFAFAKVIKRKTTSKKRVEIENTALMKSGSTSLANLSYNDQLEFKENFVNYLFSRNIHFNDINKIFPSNKIWNYRNKLTVFVKLIDNEIKLGLYEKNTHNLIEQTSYDLAAKPISLLLEWIKNNINYYKNMKENVSNIENITVRYSDAFDQLMLVFNVKKQINFEIDFLDKISKAFPQLKVLLEVKNNNVLKKYLSKQTFIYDKIGDLTFKINFNSFFQVNSSQTNNLYELLINNMNLEKSDNVLDAYCGIGTIGLKVSKKVKQVIGIEIIKEAIENAIENAKINGISNISFYSGDVYKIIESLNKQFNKIIVDPPRSGLEQVFLEKILEMKPKQIGYISCNPHTLCRDVDLFLKSNMYELTYLQPCDMFSQTHHIEAVAILNRKK</sequence>
<dbReference type="PANTHER" id="PTHR11061:SF30">
    <property type="entry name" value="TRNA (URACIL(54)-C(5))-METHYLTRANSFERASE"/>
    <property type="match status" value="1"/>
</dbReference>
<dbReference type="SUPFAM" id="SSF50249">
    <property type="entry name" value="Nucleic acid-binding proteins"/>
    <property type="match status" value="1"/>
</dbReference>
<dbReference type="Pfam" id="PF05958">
    <property type="entry name" value="tRNA_U5-meth_tr"/>
    <property type="match status" value="1"/>
</dbReference>
<dbReference type="InterPro" id="IPR010280">
    <property type="entry name" value="U5_MeTrfase_fam"/>
</dbReference>
<evidence type="ECO:0000313" key="6">
    <source>
        <dbReference type="EMBL" id="VEU75472.1"/>
    </source>
</evidence>
<name>A0A449B4F4_9BACT</name>
<dbReference type="AlphaFoldDB" id="A0A449B4F4"/>
<keyword evidence="3 4" id="KW-0949">S-adenosyl-L-methionine</keyword>
<feature type="binding site" evidence="4">
    <location>
        <position position="300"/>
    </location>
    <ligand>
        <name>S-adenosyl-L-methionine</name>
        <dbReference type="ChEBI" id="CHEBI:59789"/>
    </ligand>
</feature>
<dbReference type="GO" id="GO:0070475">
    <property type="term" value="P:rRNA base methylation"/>
    <property type="evidence" value="ECO:0007669"/>
    <property type="project" value="TreeGrafter"/>
</dbReference>
<feature type="binding site" evidence="4">
    <location>
        <position position="321"/>
    </location>
    <ligand>
        <name>S-adenosyl-L-methionine</name>
        <dbReference type="ChEBI" id="CHEBI:59789"/>
    </ligand>
</feature>
<dbReference type="NCBIfam" id="TIGR00479">
    <property type="entry name" value="rumA"/>
    <property type="match status" value="1"/>
</dbReference>
<feature type="binding site" evidence="4">
    <location>
        <position position="366"/>
    </location>
    <ligand>
        <name>S-adenosyl-L-methionine</name>
        <dbReference type="ChEBI" id="CHEBI:59789"/>
    </ligand>
</feature>
<evidence type="ECO:0000256" key="2">
    <source>
        <dbReference type="ARBA" id="ARBA00022679"/>
    </source>
</evidence>
<keyword evidence="7" id="KW-1185">Reference proteome</keyword>
<dbReference type="Pfam" id="PF01938">
    <property type="entry name" value="TRAM"/>
    <property type="match status" value="1"/>
</dbReference>
<reference evidence="6 7" key="1">
    <citation type="submission" date="2019-01" db="EMBL/GenBank/DDBJ databases">
        <authorList>
            <consortium name="Pathogen Informatics"/>
        </authorList>
    </citation>
    <scope>NUCLEOTIDE SEQUENCE [LARGE SCALE GENOMIC DNA]</scope>
    <source>
        <strain evidence="6 7">NCTC10168</strain>
    </source>
</reference>
<dbReference type="KEGG" id="mmau:NCTC10168_00394"/>
<organism evidence="6 7">
    <name type="scientific">Mycoplasmopsis maculosa</name>
    <dbReference type="NCBI Taxonomy" id="114885"/>
    <lineage>
        <taxon>Bacteria</taxon>
        <taxon>Bacillati</taxon>
        <taxon>Mycoplasmatota</taxon>
        <taxon>Mycoplasmoidales</taxon>
        <taxon>Metamycoplasmataceae</taxon>
        <taxon>Mycoplasmopsis</taxon>
    </lineage>
</organism>
<dbReference type="CDD" id="cd02440">
    <property type="entry name" value="AdoMet_MTases"/>
    <property type="match status" value="1"/>
</dbReference>
<dbReference type="FunFam" id="3.40.50.150:FF:000009">
    <property type="entry name" value="23S rRNA (Uracil(1939)-C(5))-methyltransferase RlmD"/>
    <property type="match status" value="1"/>
</dbReference>
<proteinExistence type="inferred from homology"/>
<keyword evidence="1 4" id="KW-0489">Methyltransferase</keyword>
<dbReference type="InterPro" id="IPR029063">
    <property type="entry name" value="SAM-dependent_MTases_sf"/>
</dbReference>
<dbReference type="PROSITE" id="PS51687">
    <property type="entry name" value="SAM_MT_RNA_M5U"/>
    <property type="match status" value="1"/>
</dbReference>
<feature type="active site" description="Nucleophile" evidence="4">
    <location>
        <position position="393"/>
    </location>
</feature>
<dbReference type="EMBL" id="LR215037">
    <property type="protein sequence ID" value="VEU75472.1"/>
    <property type="molecule type" value="Genomic_DNA"/>
</dbReference>
<dbReference type="PANTHER" id="PTHR11061">
    <property type="entry name" value="RNA M5U METHYLTRANSFERASE"/>
    <property type="match status" value="1"/>
</dbReference>
<accession>A0A449B4F4</accession>
<protein>
    <submittedName>
        <fullName evidence="6">tRNA (Uracil-5-)-methyltransferase related enzyme</fullName>
        <ecNumber evidence="6">2.1.1.189</ecNumber>
    </submittedName>
</protein>
<dbReference type="RefSeq" id="WP_129646594.1">
    <property type="nucleotide sequence ID" value="NZ_LR215037.1"/>
</dbReference>
<dbReference type="GO" id="GO:0070041">
    <property type="term" value="F:rRNA (uridine-C5-)-methyltransferase activity"/>
    <property type="evidence" value="ECO:0007669"/>
    <property type="project" value="TreeGrafter"/>
</dbReference>
<dbReference type="Gene3D" id="2.40.50.1070">
    <property type="match status" value="1"/>
</dbReference>